<dbReference type="Pfam" id="PF00102">
    <property type="entry name" value="Y_phosphatase"/>
    <property type="match status" value="1"/>
</dbReference>
<comment type="caution">
    <text evidence="9">The sequence shown here is derived from an EMBL/GenBank/DDBJ whole genome shotgun (WGS) entry which is preliminary data.</text>
</comment>
<proteinExistence type="predicted"/>
<dbReference type="Gene3D" id="3.90.190.10">
    <property type="entry name" value="Protein tyrosine phosphatase superfamily"/>
    <property type="match status" value="1"/>
</dbReference>
<dbReference type="SMART" id="SM00194">
    <property type="entry name" value="PTPc"/>
    <property type="match status" value="1"/>
</dbReference>
<dbReference type="InterPro" id="IPR003595">
    <property type="entry name" value="Tyr_Pase_cat"/>
</dbReference>
<evidence type="ECO:0000313" key="9">
    <source>
        <dbReference type="EMBL" id="KAA0200218.1"/>
    </source>
</evidence>
<dbReference type="InterPro" id="IPR029021">
    <property type="entry name" value="Prot-tyrosine_phosphatase-like"/>
</dbReference>
<keyword evidence="3" id="KW-0378">Hydrolase</keyword>
<evidence type="ECO:0000313" key="10">
    <source>
        <dbReference type="Proteomes" id="UP000728185"/>
    </source>
</evidence>
<dbReference type="SMART" id="SM00404">
    <property type="entry name" value="PTPc_motif"/>
    <property type="match status" value="1"/>
</dbReference>
<feature type="domain" description="Tyrosine-protein phosphatase" evidence="7">
    <location>
        <begin position="1006"/>
        <end position="1260"/>
    </location>
</feature>
<evidence type="ECO:0000259" key="7">
    <source>
        <dbReference type="PROSITE" id="PS50055"/>
    </source>
</evidence>
<gene>
    <name evidence="9" type="ORF">FBUS_02810</name>
</gene>
<name>A0A8E0SA45_9TREM</name>
<dbReference type="GO" id="GO:0004725">
    <property type="term" value="F:protein tyrosine phosphatase activity"/>
    <property type="evidence" value="ECO:0007669"/>
    <property type="project" value="UniProtKB-EC"/>
</dbReference>
<comment type="subcellular location">
    <subcellularLocation>
        <location evidence="1">Membrane</location>
        <topology evidence="1">Single-pass membrane protein</topology>
    </subcellularLocation>
</comment>
<dbReference type="PRINTS" id="PR00700">
    <property type="entry name" value="PRTYPHPHTASE"/>
</dbReference>
<dbReference type="InterPro" id="IPR003961">
    <property type="entry name" value="FN3_dom"/>
</dbReference>
<dbReference type="InterPro" id="IPR000387">
    <property type="entry name" value="Tyr_Pase_dom"/>
</dbReference>
<dbReference type="AlphaFoldDB" id="A0A8E0SA45"/>
<keyword evidence="10" id="KW-1185">Reference proteome</keyword>
<sequence>MECNDSNETTSEISADQTSFQLNTSWPRTKMWITVNEGKDRSAPVTIGTVNTSSTDYIEDLLITNGSEAYGLQLHVWLTKTWTEGTSREIAAMTHDGCGNCNAFILFQQNGRLTDNIPEIPELSAYCSKKNPVVTFTVNLTINQRHGVGEFPSAITKKLTSEQMFVFTFTSKNLTMPPDSPQNFQVFMSNEATVYWRPPTINFQKLDGFAMTISDQDGNCAHFVTLKKTGSLLNASQLVDDFCLSVKSSQMAYDFTAEDMLRTAGSSETFFKLTYRPEKCCTYQISLSSIMGNEKSLPLISTLAMPKPIAPSSVTAEVNGVEMTVRWVNSEQPAGYNITNYKITSEPTLKSVLPEWVKASDESVTVVGDECTSYVFIVQAYDANMHLSSDPTTSQPVITSAKQTHVSPLTPNTLYKYQIVAVATYPRPVEGDYSETVNKTTMVEKPIAPSSVTAEVNGVEMTVRWVNSEQPAGYNITNYKITSEPTLKSVLPEWVKASDESVTVVGDECTSYVFIVQAYDANMHLSSDPTTSQPVITSAKQTHVSPLTPNTLYKYQIVAVATYPRPVEGDYSETVNKTTMVEKPIAPSSVTAEVNGVEMTVRWVNSEQPAGYNITNYKITSEPTLKSVLPEWVKASDESVTVVGDECTSYVFIVQAYDANMHLSSDPTTSQPVITSAKQTHVSPLTPNTLYKYQIVAVATYPRPVEGDYSETVNKTTMVEKPIAPSSVTAEVNGVEMTVRWVNSEQPAGYNITNYKITSEPTLKSVLPEWVKASDESVTVVGDECTSYVFIVQAYDANMHLSSDPTTSQPVITSAKQSYILPLQPGTTYYYCVAVVATFPRWVEGNCSDIANKKTLSEAVLVENLDTVLQRSLNVTKPVVTAKKITLQLNLDLLIKPDVNNMTVRVQPGSELLGAFNDDWGNARSWEQREKSRRGPWDILVFHNEVHPGAYIREARSAENNTGPIIVLGENQCNNSEYCDTGSLRTGTTYRPVDLRGAATSSEPQPIHVKDFLDYTGRCLRPNDPTLDHQYAAKGNAYINANFVYEIKHPTTDSKFVVMDPEKIEFIATQAPLESTFGDFWKMVLQERIFVIVMLSNLQEGGATKAHQYWPTDVLETKNYQYGSNDIAVTLVSEEESASCVVRRCNVVSAEDFSSMTVTQLQFTAWPDFGSPKLEDFKLLMQMYQKIVSAVTEKDAPILVHCSAGVGRTGTFIAGNILFRGLVAGDTWVDIYGIVKNLRLCRSSMVQKPVHSPSSYLIMFLFESS</sequence>
<protein>
    <submittedName>
        <fullName evidence="9">Receptor-type tyrosine-protein phosphatase eta</fullName>
    </submittedName>
</protein>
<dbReference type="SMART" id="SM00060">
    <property type="entry name" value="FN3"/>
    <property type="match status" value="4"/>
</dbReference>
<evidence type="ECO:0000256" key="5">
    <source>
        <dbReference type="ARBA" id="ARBA00023136"/>
    </source>
</evidence>
<dbReference type="PANTHER" id="PTHR19134:SF449">
    <property type="entry name" value="TYROSINE-PROTEIN PHOSPHATASE 1"/>
    <property type="match status" value="1"/>
</dbReference>
<evidence type="ECO:0000256" key="2">
    <source>
        <dbReference type="ARBA" id="ARBA00022729"/>
    </source>
</evidence>
<dbReference type="SUPFAM" id="SSF49265">
    <property type="entry name" value="Fibronectin type III"/>
    <property type="match status" value="4"/>
</dbReference>
<evidence type="ECO:0000256" key="1">
    <source>
        <dbReference type="ARBA" id="ARBA00004167"/>
    </source>
</evidence>
<dbReference type="PROSITE" id="PS00383">
    <property type="entry name" value="TYR_PHOSPHATASE_1"/>
    <property type="match status" value="1"/>
</dbReference>
<dbReference type="InterPro" id="IPR016130">
    <property type="entry name" value="Tyr_Pase_AS"/>
</dbReference>
<dbReference type="Gene3D" id="2.60.40.10">
    <property type="entry name" value="Immunoglobulins"/>
    <property type="match status" value="3"/>
</dbReference>
<comment type="catalytic activity">
    <reaction evidence="6">
        <text>O-phospho-L-tyrosyl-[protein] + H2O = L-tyrosyl-[protein] + phosphate</text>
        <dbReference type="Rhea" id="RHEA:10684"/>
        <dbReference type="Rhea" id="RHEA-COMP:10136"/>
        <dbReference type="Rhea" id="RHEA-COMP:20101"/>
        <dbReference type="ChEBI" id="CHEBI:15377"/>
        <dbReference type="ChEBI" id="CHEBI:43474"/>
        <dbReference type="ChEBI" id="CHEBI:46858"/>
        <dbReference type="ChEBI" id="CHEBI:61978"/>
        <dbReference type="EC" id="3.1.3.48"/>
    </reaction>
</comment>
<keyword evidence="5" id="KW-0472">Membrane</keyword>
<dbReference type="InterPro" id="IPR013783">
    <property type="entry name" value="Ig-like_fold"/>
</dbReference>
<dbReference type="PROSITE" id="PS50055">
    <property type="entry name" value="TYR_PHOSPHATASE_PTP"/>
    <property type="match status" value="1"/>
</dbReference>
<dbReference type="PANTHER" id="PTHR19134">
    <property type="entry name" value="RECEPTOR-TYPE TYROSINE-PROTEIN PHOSPHATASE"/>
    <property type="match status" value="1"/>
</dbReference>
<evidence type="ECO:0000256" key="4">
    <source>
        <dbReference type="ARBA" id="ARBA00022912"/>
    </source>
</evidence>
<dbReference type="OrthoDB" id="9979034at2759"/>
<organism evidence="9 10">
    <name type="scientific">Fasciolopsis buskii</name>
    <dbReference type="NCBI Taxonomy" id="27845"/>
    <lineage>
        <taxon>Eukaryota</taxon>
        <taxon>Metazoa</taxon>
        <taxon>Spiralia</taxon>
        <taxon>Lophotrochozoa</taxon>
        <taxon>Platyhelminthes</taxon>
        <taxon>Trematoda</taxon>
        <taxon>Digenea</taxon>
        <taxon>Plagiorchiida</taxon>
        <taxon>Echinostomata</taxon>
        <taxon>Echinostomatoidea</taxon>
        <taxon>Fasciolidae</taxon>
        <taxon>Fasciolopsis</taxon>
    </lineage>
</organism>
<accession>A0A8E0SA45</accession>
<evidence type="ECO:0000256" key="6">
    <source>
        <dbReference type="ARBA" id="ARBA00051722"/>
    </source>
</evidence>
<keyword evidence="9" id="KW-0675">Receptor</keyword>
<dbReference type="PROSITE" id="PS50056">
    <property type="entry name" value="TYR_PHOSPHATASE_2"/>
    <property type="match status" value="1"/>
</dbReference>
<dbReference type="SUPFAM" id="SSF52799">
    <property type="entry name" value="(Phosphotyrosine protein) phosphatases II"/>
    <property type="match status" value="1"/>
</dbReference>
<evidence type="ECO:0000259" key="8">
    <source>
        <dbReference type="PROSITE" id="PS50056"/>
    </source>
</evidence>
<dbReference type="InterPro" id="IPR000242">
    <property type="entry name" value="PTP_cat"/>
</dbReference>
<evidence type="ECO:0000256" key="3">
    <source>
        <dbReference type="ARBA" id="ARBA00022801"/>
    </source>
</evidence>
<keyword evidence="2" id="KW-0732">Signal</keyword>
<dbReference type="GO" id="GO:0016020">
    <property type="term" value="C:membrane"/>
    <property type="evidence" value="ECO:0007669"/>
    <property type="project" value="UniProtKB-SubCell"/>
</dbReference>
<dbReference type="CDD" id="cd00047">
    <property type="entry name" value="PTPc"/>
    <property type="match status" value="1"/>
</dbReference>
<dbReference type="EMBL" id="LUCM01000674">
    <property type="protein sequence ID" value="KAA0200218.1"/>
    <property type="molecule type" value="Genomic_DNA"/>
</dbReference>
<keyword evidence="4" id="KW-0904">Protein phosphatase</keyword>
<feature type="domain" description="Tyrosine specific protein phosphatases" evidence="8">
    <location>
        <begin position="1178"/>
        <end position="1253"/>
    </location>
</feature>
<dbReference type="InterPro" id="IPR050348">
    <property type="entry name" value="Protein-Tyr_Phosphatase"/>
</dbReference>
<reference evidence="9" key="1">
    <citation type="submission" date="2019-05" db="EMBL/GenBank/DDBJ databases">
        <title>Annotation for the trematode Fasciolopsis buski.</title>
        <authorList>
            <person name="Choi Y.-J."/>
        </authorList>
    </citation>
    <scope>NUCLEOTIDE SEQUENCE</scope>
    <source>
        <strain evidence="9">HT</strain>
        <tissue evidence="9">Whole worm</tissue>
    </source>
</reference>
<dbReference type="InterPro" id="IPR036116">
    <property type="entry name" value="FN3_sf"/>
</dbReference>
<dbReference type="Proteomes" id="UP000728185">
    <property type="component" value="Unassembled WGS sequence"/>
</dbReference>